<protein>
    <submittedName>
        <fullName evidence="2">Uncharacterized protein</fullName>
    </submittedName>
</protein>
<keyword evidence="3" id="KW-1185">Reference proteome</keyword>
<feature type="compositionally biased region" description="Basic and acidic residues" evidence="1">
    <location>
        <begin position="1"/>
        <end position="14"/>
    </location>
</feature>
<feature type="compositionally biased region" description="Gly residues" evidence="1">
    <location>
        <begin position="71"/>
        <end position="80"/>
    </location>
</feature>
<feature type="compositionally biased region" description="Low complexity" evidence="1">
    <location>
        <begin position="25"/>
        <end position="39"/>
    </location>
</feature>
<proteinExistence type="predicted"/>
<reference evidence="2" key="2">
    <citation type="submission" date="2015-06" db="UniProtKB">
        <authorList>
            <consortium name="EnsemblMetazoa"/>
        </authorList>
    </citation>
    <scope>IDENTIFICATION</scope>
</reference>
<sequence length="149" mass="16232">NYSSERHHRYDDHNPVPSSAPKPTPTQSTSSSLYYSNPYRGYHAASMSPMSSVNHTVSPDAGINNDVESGRGAGGSGGDGSDSDRNSVSSGSLTQQLQSHLTNNSGTTNGHLALMYHNHQLSNFPVLPVIKKQPPRPYFGHEQRHYKIK</sequence>
<evidence type="ECO:0000313" key="3">
    <source>
        <dbReference type="Proteomes" id="UP000015102"/>
    </source>
</evidence>
<reference evidence="3" key="1">
    <citation type="submission" date="2013-02" db="EMBL/GenBank/DDBJ databases">
        <authorList>
            <person name="Hughes D."/>
        </authorList>
    </citation>
    <scope>NUCLEOTIDE SEQUENCE</scope>
    <source>
        <strain>Durham</strain>
        <strain evidence="3">NC isolate 2 -- Noor lab</strain>
    </source>
</reference>
<evidence type="ECO:0000313" key="2">
    <source>
        <dbReference type="EnsemblMetazoa" id="MESCA006423-PA"/>
    </source>
</evidence>
<organism evidence="2 3">
    <name type="scientific">Megaselia scalaris</name>
    <name type="common">Humpbacked fly</name>
    <name type="synonym">Phora scalaris</name>
    <dbReference type="NCBI Taxonomy" id="36166"/>
    <lineage>
        <taxon>Eukaryota</taxon>
        <taxon>Metazoa</taxon>
        <taxon>Ecdysozoa</taxon>
        <taxon>Arthropoda</taxon>
        <taxon>Hexapoda</taxon>
        <taxon>Insecta</taxon>
        <taxon>Pterygota</taxon>
        <taxon>Neoptera</taxon>
        <taxon>Endopterygota</taxon>
        <taxon>Diptera</taxon>
        <taxon>Brachycera</taxon>
        <taxon>Muscomorpha</taxon>
        <taxon>Platypezoidea</taxon>
        <taxon>Phoridae</taxon>
        <taxon>Megaseliini</taxon>
        <taxon>Megaselia</taxon>
    </lineage>
</organism>
<feature type="compositionally biased region" description="Polar residues" evidence="1">
    <location>
        <begin position="93"/>
        <end position="106"/>
    </location>
</feature>
<dbReference type="AlphaFoldDB" id="T1GRX7"/>
<dbReference type="EMBL" id="CAQQ02394278">
    <property type="status" value="NOT_ANNOTATED_CDS"/>
    <property type="molecule type" value="Genomic_DNA"/>
</dbReference>
<feature type="region of interest" description="Disordered" evidence="1">
    <location>
        <begin position="1"/>
        <end position="106"/>
    </location>
</feature>
<evidence type="ECO:0000256" key="1">
    <source>
        <dbReference type="SAM" id="MobiDB-lite"/>
    </source>
</evidence>
<accession>T1GRX7</accession>
<feature type="compositionally biased region" description="Polar residues" evidence="1">
    <location>
        <begin position="48"/>
        <end position="57"/>
    </location>
</feature>
<dbReference type="Proteomes" id="UP000015102">
    <property type="component" value="Unassembled WGS sequence"/>
</dbReference>
<name>T1GRX7_MEGSC</name>
<dbReference type="HOGENOM" id="CLU_1754291_0_0_1"/>
<dbReference type="EnsemblMetazoa" id="MESCA006423-RA">
    <property type="protein sequence ID" value="MESCA006423-PA"/>
    <property type="gene ID" value="MESCA006423"/>
</dbReference>